<dbReference type="EMBL" id="BARW01007701">
    <property type="protein sequence ID" value="GAI75118.1"/>
    <property type="molecule type" value="Genomic_DNA"/>
</dbReference>
<organism evidence="2">
    <name type="scientific">marine sediment metagenome</name>
    <dbReference type="NCBI Taxonomy" id="412755"/>
    <lineage>
        <taxon>unclassified sequences</taxon>
        <taxon>metagenomes</taxon>
        <taxon>ecological metagenomes</taxon>
    </lineage>
</organism>
<sequence>MTHFFQPRIFLDIARKLKNYRDLDDEGKLRVVIGRAYYAAFLTAREYLKRYRWIEFREKGQHKKVLDALDDLNQEFIKNQLDLLRKSRVTADYNLNISIDENLCKKSIIISKDIIDSIEEI</sequence>
<evidence type="ECO:0000259" key="1">
    <source>
        <dbReference type="Pfam" id="PF05168"/>
    </source>
</evidence>
<evidence type="ECO:0000313" key="2">
    <source>
        <dbReference type="EMBL" id="GAI75118.1"/>
    </source>
</evidence>
<reference evidence="2" key="1">
    <citation type="journal article" date="2014" name="Front. Microbiol.">
        <title>High frequency of phylogenetically diverse reductive dehalogenase-homologous genes in deep subseafloor sedimentary metagenomes.</title>
        <authorList>
            <person name="Kawai M."/>
            <person name="Futagami T."/>
            <person name="Toyoda A."/>
            <person name="Takaki Y."/>
            <person name="Nishi S."/>
            <person name="Hori S."/>
            <person name="Arai W."/>
            <person name="Tsubouchi T."/>
            <person name="Morono Y."/>
            <person name="Uchiyama I."/>
            <person name="Ito T."/>
            <person name="Fujiyama A."/>
            <person name="Inagaki F."/>
            <person name="Takami H."/>
        </authorList>
    </citation>
    <scope>NUCLEOTIDE SEQUENCE</scope>
    <source>
        <strain evidence="2">Expedition CK06-06</strain>
    </source>
</reference>
<dbReference type="Pfam" id="PF05168">
    <property type="entry name" value="HEPN"/>
    <property type="match status" value="1"/>
</dbReference>
<proteinExistence type="predicted"/>
<comment type="caution">
    <text evidence="2">The sequence shown here is derived from an EMBL/GenBank/DDBJ whole genome shotgun (WGS) entry which is preliminary data.</text>
</comment>
<gene>
    <name evidence="2" type="ORF">S12H4_15968</name>
</gene>
<protein>
    <recommendedName>
        <fullName evidence="1">HEPN domain-containing protein</fullName>
    </recommendedName>
</protein>
<feature type="domain" description="HEPN" evidence="1">
    <location>
        <begin position="15"/>
        <end position="120"/>
    </location>
</feature>
<dbReference type="Gene3D" id="1.20.120.330">
    <property type="entry name" value="Nucleotidyltransferases domain 2"/>
    <property type="match status" value="1"/>
</dbReference>
<dbReference type="AlphaFoldDB" id="X1R3L2"/>
<name>X1R3L2_9ZZZZ</name>
<accession>X1R3L2</accession>
<dbReference type="InterPro" id="IPR007842">
    <property type="entry name" value="HEPN_dom"/>
</dbReference>